<evidence type="ECO:0000256" key="3">
    <source>
        <dbReference type="ARBA" id="ARBA00022576"/>
    </source>
</evidence>
<evidence type="ECO:0000256" key="2">
    <source>
        <dbReference type="ARBA" id="ARBA00007441"/>
    </source>
</evidence>
<evidence type="ECO:0000256" key="5">
    <source>
        <dbReference type="ARBA" id="ARBA00022898"/>
    </source>
</evidence>
<name>A0A830I1Q8_9CHLO</name>
<organism evidence="7 8">
    <name type="scientific">Pycnococcus provasolii</name>
    <dbReference type="NCBI Taxonomy" id="41880"/>
    <lineage>
        <taxon>Eukaryota</taxon>
        <taxon>Viridiplantae</taxon>
        <taxon>Chlorophyta</taxon>
        <taxon>Pseudoscourfieldiophyceae</taxon>
        <taxon>Pseudoscourfieldiales</taxon>
        <taxon>Pycnococcaceae</taxon>
        <taxon>Pycnococcus</taxon>
    </lineage>
</organism>
<keyword evidence="5" id="KW-0663">Pyridoxal phosphate</keyword>
<dbReference type="PANTHER" id="PTHR46383">
    <property type="entry name" value="ASPARTATE AMINOTRANSFERASE"/>
    <property type="match status" value="1"/>
</dbReference>
<keyword evidence="8" id="KW-1185">Reference proteome</keyword>
<dbReference type="PANTHER" id="PTHR46383:SF5">
    <property type="entry name" value="AMINOTRANSFERASE CLASS I_CLASSII DOMAIN-CONTAINING PROTEIN"/>
    <property type="match status" value="1"/>
</dbReference>
<gene>
    <name evidence="7" type="ORF">PPROV_000971900</name>
</gene>
<reference evidence="7" key="1">
    <citation type="submission" date="2020-10" db="EMBL/GenBank/DDBJ databases">
        <title>Unveiling of a novel bifunctional photoreceptor, Dualchrome1, isolated from a cosmopolitan green alga.</title>
        <authorList>
            <person name="Suzuki S."/>
            <person name="Kawachi M."/>
        </authorList>
    </citation>
    <scope>NUCLEOTIDE SEQUENCE</scope>
    <source>
        <strain evidence="7">NIES 2893</strain>
    </source>
</reference>
<keyword evidence="3" id="KW-0032">Aminotransferase</keyword>
<dbReference type="InterPro" id="IPR015421">
    <property type="entry name" value="PyrdxlP-dep_Trfase_major"/>
</dbReference>
<dbReference type="Gene3D" id="3.40.640.10">
    <property type="entry name" value="Type I PLP-dependent aspartate aminotransferase-like (Major domain)"/>
    <property type="match status" value="1"/>
</dbReference>
<comment type="similarity">
    <text evidence="2">Belongs to the class-I pyridoxal-phosphate-dependent aminotransferase family.</text>
</comment>
<dbReference type="EMBL" id="BNJQ01000032">
    <property type="protein sequence ID" value="GHP10989.1"/>
    <property type="molecule type" value="Genomic_DNA"/>
</dbReference>
<dbReference type="SUPFAM" id="SSF53383">
    <property type="entry name" value="PLP-dependent transferases"/>
    <property type="match status" value="1"/>
</dbReference>
<dbReference type="GO" id="GO:0008483">
    <property type="term" value="F:transaminase activity"/>
    <property type="evidence" value="ECO:0007669"/>
    <property type="project" value="UniProtKB-KW"/>
</dbReference>
<accession>A0A830I1Q8</accession>
<comment type="cofactor">
    <cofactor evidence="1">
        <name>pyridoxal 5'-phosphate</name>
        <dbReference type="ChEBI" id="CHEBI:597326"/>
    </cofactor>
</comment>
<evidence type="ECO:0000259" key="6">
    <source>
        <dbReference type="Pfam" id="PF00155"/>
    </source>
</evidence>
<feature type="domain" description="Aminotransferase class I/classII large" evidence="6">
    <location>
        <begin position="118"/>
        <end position="477"/>
    </location>
</feature>
<dbReference type="Proteomes" id="UP000660262">
    <property type="component" value="Unassembled WGS sequence"/>
</dbReference>
<evidence type="ECO:0000313" key="7">
    <source>
        <dbReference type="EMBL" id="GHP10989.1"/>
    </source>
</evidence>
<proteinExistence type="inferred from homology"/>
<dbReference type="Pfam" id="PF00155">
    <property type="entry name" value="Aminotran_1_2"/>
    <property type="match status" value="1"/>
</dbReference>
<dbReference type="InterPro" id="IPR015424">
    <property type="entry name" value="PyrdxlP-dep_Trfase"/>
</dbReference>
<protein>
    <recommendedName>
        <fullName evidence="6">Aminotransferase class I/classII large domain-containing protein</fullName>
    </recommendedName>
</protein>
<dbReference type="GO" id="GO:0006520">
    <property type="term" value="P:amino acid metabolic process"/>
    <property type="evidence" value="ECO:0007669"/>
    <property type="project" value="InterPro"/>
</dbReference>
<evidence type="ECO:0000256" key="4">
    <source>
        <dbReference type="ARBA" id="ARBA00022679"/>
    </source>
</evidence>
<sequence length="487" mass="52950">MRLSYSPTATTLSSAQVFGFAQCRQRQRQQSHSQTALAYSVPASEEARSAPLVVCYASQSKGRIHPSRRLYRYSRIVRSGRRVVMASSAVPPSVRIQAADDPIIVTMRRLLQAREDGDVVSLAQGVVSWAPPECALVAAEQNVRASFASSYGNDDGDEELREAIRKKLDERNQLPYDDTYVMVTAGANQAFFNCAVALADSQSKAVLFAPYYFNHLMALQMTGVETVIGPSRLDDGSGAPDVQWLADTFKNHDDVRMVVLCNPCNPTGVVYDFDTLQAVSNLCKENGAWLVVDNTYEDFLYADGAFEAGHKCLADQHVVNIFSMSKGYGMMGWRVGYIAASMKDGGALSEELLKVQDTCPICANRLAQRAALAALTDKSAGPSWVRSNVEEVTRPNQQKVLAAVRAGGAPNVVGGAGAIYLMVNIPGSQDDMEFVKFMIKEYGVAVIPGVAHGMPGWIRVAYANVDAEICDEACRRLEAGMKAWAAL</sequence>
<dbReference type="PROSITE" id="PS00105">
    <property type="entry name" value="AA_TRANSFER_CLASS_1"/>
    <property type="match status" value="1"/>
</dbReference>
<dbReference type="GO" id="GO:0030170">
    <property type="term" value="F:pyridoxal phosphate binding"/>
    <property type="evidence" value="ECO:0007669"/>
    <property type="project" value="InterPro"/>
</dbReference>
<evidence type="ECO:0000256" key="1">
    <source>
        <dbReference type="ARBA" id="ARBA00001933"/>
    </source>
</evidence>
<dbReference type="InterPro" id="IPR050596">
    <property type="entry name" value="AspAT/PAT-like"/>
</dbReference>
<dbReference type="InterPro" id="IPR004838">
    <property type="entry name" value="NHTrfase_class1_PyrdxlP-BS"/>
</dbReference>
<comment type="caution">
    <text evidence="7">The sequence shown here is derived from an EMBL/GenBank/DDBJ whole genome shotgun (WGS) entry which is preliminary data.</text>
</comment>
<keyword evidence="4" id="KW-0808">Transferase</keyword>
<dbReference type="CDD" id="cd00609">
    <property type="entry name" value="AAT_like"/>
    <property type="match status" value="1"/>
</dbReference>
<dbReference type="InterPro" id="IPR004839">
    <property type="entry name" value="Aminotransferase_I/II_large"/>
</dbReference>
<dbReference type="AlphaFoldDB" id="A0A830I1Q8"/>
<dbReference type="OrthoDB" id="7042322at2759"/>
<evidence type="ECO:0000313" key="8">
    <source>
        <dbReference type="Proteomes" id="UP000660262"/>
    </source>
</evidence>